<reference evidence="1 2" key="1">
    <citation type="journal article" date="2019" name="Sci. Rep.">
        <title>Orb-weaving spider Araneus ventricosus genome elucidates the spidroin gene catalogue.</title>
        <authorList>
            <person name="Kono N."/>
            <person name="Nakamura H."/>
            <person name="Ohtoshi R."/>
            <person name="Moran D.A.P."/>
            <person name="Shinohara A."/>
            <person name="Yoshida Y."/>
            <person name="Fujiwara M."/>
            <person name="Mori M."/>
            <person name="Tomita M."/>
            <person name="Arakawa K."/>
        </authorList>
    </citation>
    <scope>NUCLEOTIDE SEQUENCE [LARGE SCALE GENOMIC DNA]</scope>
</reference>
<sequence length="121" mass="13970">MLNLTSKIPVSKPDFIRDPSCMGAGTYQSGRRDSSFETDFIEIRLVEPGHVKSDVRRFQIRNLISSEILLVWSQARVNLTSKVRDSKPDFIRDPSLYGARYVKSRRRVPDSKPDFIEIRLV</sequence>
<dbReference type="Proteomes" id="UP000499080">
    <property type="component" value="Unassembled WGS sequence"/>
</dbReference>
<dbReference type="EMBL" id="BGPR01002553">
    <property type="protein sequence ID" value="GBM75368.1"/>
    <property type="molecule type" value="Genomic_DNA"/>
</dbReference>
<protein>
    <submittedName>
        <fullName evidence="1">Uncharacterized protein</fullName>
    </submittedName>
</protein>
<evidence type="ECO:0000313" key="2">
    <source>
        <dbReference type="Proteomes" id="UP000499080"/>
    </source>
</evidence>
<proteinExistence type="predicted"/>
<evidence type="ECO:0000313" key="1">
    <source>
        <dbReference type="EMBL" id="GBM75368.1"/>
    </source>
</evidence>
<keyword evidence="2" id="KW-1185">Reference proteome</keyword>
<name>A0A4Y2ICG7_ARAVE</name>
<accession>A0A4Y2ICG7</accession>
<gene>
    <name evidence="1" type="ORF">AVEN_207264_1</name>
</gene>
<dbReference type="AlphaFoldDB" id="A0A4Y2ICG7"/>
<comment type="caution">
    <text evidence="1">The sequence shown here is derived from an EMBL/GenBank/DDBJ whole genome shotgun (WGS) entry which is preliminary data.</text>
</comment>
<organism evidence="1 2">
    <name type="scientific">Araneus ventricosus</name>
    <name type="common">Orbweaver spider</name>
    <name type="synonym">Epeira ventricosa</name>
    <dbReference type="NCBI Taxonomy" id="182803"/>
    <lineage>
        <taxon>Eukaryota</taxon>
        <taxon>Metazoa</taxon>
        <taxon>Ecdysozoa</taxon>
        <taxon>Arthropoda</taxon>
        <taxon>Chelicerata</taxon>
        <taxon>Arachnida</taxon>
        <taxon>Araneae</taxon>
        <taxon>Araneomorphae</taxon>
        <taxon>Entelegynae</taxon>
        <taxon>Araneoidea</taxon>
        <taxon>Araneidae</taxon>
        <taxon>Araneus</taxon>
    </lineage>
</organism>